<dbReference type="AlphaFoldDB" id="A0A067T7N8"/>
<feature type="non-terminal residue" evidence="2">
    <location>
        <position position="138"/>
    </location>
</feature>
<evidence type="ECO:0000313" key="2">
    <source>
        <dbReference type="EMBL" id="KDR79156.1"/>
    </source>
</evidence>
<feature type="non-terminal residue" evidence="2">
    <location>
        <position position="1"/>
    </location>
</feature>
<proteinExistence type="predicted"/>
<accession>A0A067T7N8</accession>
<organism evidence="2 3">
    <name type="scientific">Galerina marginata (strain CBS 339.88)</name>
    <dbReference type="NCBI Taxonomy" id="685588"/>
    <lineage>
        <taxon>Eukaryota</taxon>
        <taxon>Fungi</taxon>
        <taxon>Dikarya</taxon>
        <taxon>Basidiomycota</taxon>
        <taxon>Agaricomycotina</taxon>
        <taxon>Agaricomycetes</taxon>
        <taxon>Agaricomycetidae</taxon>
        <taxon>Agaricales</taxon>
        <taxon>Agaricineae</taxon>
        <taxon>Strophariaceae</taxon>
        <taxon>Galerina</taxon>
    </lineage>
</organism>
<evidence type="ECO:0000259" key="1">
    <source>
        <dbReference type="Pfam" id="PF20231"/>
    </source>
</evidence>
<dbReference type="Pfam" id="PF20231">
    <property type="entry name" value="DUF6589"/>
    <property type="match status" value="1"/>
</dbReference>
<keyword evidence="3" id="KW-1185">Reference proteome</keyword>
<sequence length="138" mass="15585">SRDIMRDIMLVNPSGLEGHAMGIDMNIEHLIGYLKALFAAKGIYADWDRLGNISAAVNYLQLIKKRVTKSLGTSYQGSTHKKTPAAVLVKRISDHVRELKFQHKLLNRAVQSKLVCNTHRVGYRKFETASLATYNKKM</sequence>
<name>A0A067T7N8_GALM3</name>
<dbReference type="EMBL" id="KL142373">
    <property type="protein sequence ID" value="KDR79156.1"/>
    <property type="molecule type" value="Genomic_DNA"/>
</dbReference>
<reference evidence="3" key="1">
    <citation type="journal article" date="2014" name="Proc. Natl. Acad. Sci. U.S.A.">
        <title>Extensive sampling of basidiomycete genomes demonstrates inadequacy of the white-rot/brown-rot paradigm for wood decay fungi.</title>
        <authorList>
            <person name="Riley R."/>
            <person name="Salamov A.A."/>
            <person name="Brown D.W."/>
            <person name="Nagy L.G."/>
            <person name="Floudas D."/>
            <person name="Held B.W."/>
            <person name="Levasseur A."/>
            <person name="Lombard V."/>
            <person name="Morin E."/>
            <person name="Otillar R."/>
            <person name="Lindquist E.A."/>
            <person name="Sun H."/>
            <person name="LaButti K.M."/>
            <person name="Schmutz J."/>
            <person name="Jabbour D."/>
            <person name="Luo H."/>
            <person name="Baker S.E."/>
            <person name="Pisabarro A.G."/>
            <person name="Walton J.D."/>
            <person name="Blanchette R.A."/>
            <person name="Henrissat B."/>
            <person name="Martin F."/>
            <person name="Cullen D."/>
            <person name="Hibbett D.S."/>
            <person name="Grigoriev I.V."/>
        </authorList>
    </citation>
    <scope>NUCLEOTIDE SEQUENCE [LARGE SCALE GENOMIC DNA]</scope>
    <source>
        <strain evidence="3">CBS 339.88</strain>
    </source>
</reference>
<protein>
    <recommendedName>
        <fullName evidence="1">DUF6589 domain-containing protein</fullName>
    </recommendedName>
</protein>
<feature type="domain" description="DUF6589" evidence="1">
    <location>
        <begin position="2"/>
        <end position="80"/>
    </location>
</feature>
<dbReference type="OrthoDB" id="3152464at2759"/>
<gene>
    <name evidence="2" type="ORF">GALMADRAFT_50034</name>
</gene>
<dbReference type="HOGENOM" id="CLU_124776_0_0_1"/>
<dbReference type="InterPro" id="IPR046496">
    <property type="entry name" value="DUF6589"/>
</dbReference>
<evidence type="ECO:0000313" key="3">
    <source>
        <dbReference type="Proteomes" id="UP000027222"/>
    </source>
</evidence>
<dbReference type="Proteomes" id="UP000027222">
    <property type="component" value="Unassembled WGS sequence"/>
</dbReference>